<dbReference type="Pfam" id="PF01478">
    <property type="entry name" value="Peptidase_A24"/>
    <property type="match status" value="1"/>
</dbReference>
<name>A0A559KD90_9BACL</name>
<organism evidence="3 4">
    <name type="scientific">Paenibacillus cremeus</name>
    <dbReference type="NCBI Taxonomy" id="2163881"/>
    <lineage>
        <taxon>Bacteria</taxon>
        <taxon>Bacillati</taxon>
        <taxon>Bacillota</taxon>
        <taxon>Bacilli</taxon>
        <taxon>Bacillales</taxon>
        <taxon>Paenibacillaceae</taxon>
        <taxon>Paenibacillus</taxon>
    </lineage>
</organism>
<feature type="domain" description="Prepilin type IV endopeptidase peptidase" evidence="2">
    <location>
        <begin position="6"/>
        <end position="105"/>
    </location>
</feature>
<feature type="transmembrane region" description="Helical" evidence="1">
    <location>
        <begin position="49"/>
        <end position="69"/>
    </location>
</feature>
<dbReference type="InterPro" id="IPR000045">
    <property type="entry name" value="Prepilin_IV_endopep_pep"/>
</dbReference>
<dbReference type="AlphaFoldDB" id="A0A559KD90"/>
<dbReference type="Gene3D" id="1.20.120.1220">
    <property type="match status" value="1"/>
</dbReference>
<evidence type="ECO:0000313" key="3">
    <source>
        <dbReference type="EMBL" id="TVY10116.1"/>
    </source>
</evidence>
<protein>
    <submittedName>
        <fullName evidence="3">Prepilin peptidase</fullName>
    </submittedName>
</protein>
<evidence type="ECO:0000313" key="4">
    <source>
        <dbReference type="Proteomes" id="UP000317036"/>
    </source>
</evidence>
<dbReference type="GO" id="GO:0004190">
    <property type="term" value="F:aspartic-type endopeptidase activity"/>
    <property type="evidence" value="ECO:0007669"/>
    <property type="project" value="InterPro"/>
</dbReference>
<feature type="transmembrane region" description="Helical" evidence="1">
    <location>
        <begin position="89"/>
        <end position="111"/>
    </location>
</feature>
<dbReference type="EMBL" id="VNJI01000010">
    <property type="protein sequence ID" value="TVY10116.1"/>
    <property type="molecule type" value="Genomic_DNA"/>
</dbReference>
<feature type="transmembrane region" description="Helical" evidence="1">
    <location>
        <begin position="24"/>
        <end position="42"/>
    </location>
</feature>
<dbReference type="OrthoDB" id="5508079at2"/>
<comment type="caution">
    <text evidence="3">The sequence shown here is derived from an EMBL/GenBank/DDBJ whole genome shotgun (WGS) entry which is preliminary data.</text>
</comment>
<sequence>MIVFWLAGIMLAIAFITDTAKQQIPNVLNVIGIFTGLLLHWLLDGWDGLAFATMGLVCGFIPMFVLYLLRAVGAGDVKLFTALGSLTGAGFSLYVMVFSLLAAGMGGIILLLFRKDGMWRLQWLSYLFIRLFVCRDWTVFKQVTPAAETLHFPFMWAVLPGAVYAFFSWKLMMA</sequence>
<dbReference type="Proteomes" id="UP000317036">
    <property type="component" value="Unassembled WGS sequence"/>
</dbReference>
<keyword evidence="4" id="KW-1185">Reference proteome</keyword>
<dbReference type="GO" id="GO:0016020">
    <property type="term" value="C:membrane"/>
    <property type="evidence" value="ECO:0007669"/>
    <property type="project" value="InterPro"/>
</dbReference>
<keyword evidence="1" id="KW-0812">Transmembrane</keyword>
<gene>
    <name evidence="3" type="ORF">FPZ49_10375</name>
</gene>
<reference evidence="3 4" key="1">
    <citation type="submission" date="2019-07" db="EMBL/GenBank/DDBJ databases">
        <authorList>
            <person name="Kim J."/>
        </authorList>
    </citation>
    <scope>NUCLEOTIDE SEQUENCE [LARGE SCALE GENOMIC DNA]</scope>
    <source>
        <strain evidence="3 4">JC52</strain>
    </source>
</reference>
<feature type="transmembrane region" description="Helical" evidence="1">
    <location>
        <begin position="152"/>
        <end position="172"/>
    </location>
</feature>
<evidence type="ECO:0000256" key="1">
    <source>
        <dbReference type="SAM" id="Phobius"/>
    </source>
</evidence>
<dbReference type="RefSeq" id="WP_144846201.1">
    <property type="nucleotide sequence ID" value="NZ_VNJI01000010.1"/>
</dbReference>
<evidence type="ECO:0000259" key="2">
    <source>
        <dbReference type="Pfam" id="PF01478"/>
    </source>
</evidence>
<keyword evidence="1" id="KW-1133">Transmembrane helix</keyword>
<accession>A0A559KD90</accession>
<keyword evidence="1" id="KW-0472">Membrane</keyword>
<proteinExistence type="predicted"/>